<evidence type="ECO:0000313" key="2">
    <source>
        <dbReference type="EMBL" id="KAA0258056.1"/>
    </source>
</evidence>
<proteinExistence type="predicted"/>
<feature type="domain" description="Polymerase/histidinol phosphatase N-terminal" evidence="1">
    <location>
        <begin position="4"/>
        <end position="78"/>
    </location>
</feature>
<dbReference type="PANTHER" id="PTHR36928">
    <property type="entry name" value="PHOSPHATASE YCDX-RELATED"/>
    <property type="match status" value="1"/>
</dbReference>
<dbReference type="RefSeq" id="WP_149266377.1">
    <property type="nucleotide sequence ID" value="NZ_VFJB01000005.1"/>
</dbReference>
<dbReference type="AlphaFoldDB" id="A0A5A8F3G2"/>
<reference evidence="2 3" key="1">
    <citation type="submission" date="2019-06" db="EMBL/GenBank/DDBJ databases">
        <title>Genomic insights into carbon and energy metabolism of Deferribacter autotrophicus revealed new metabolic traits in the phylum Deferribacteres.</title>
        <authorList>
            <person name="Slobodkin A.I."/>
            <person name="Slobodkina G.B."/>
            <person name="Allioux M."/>
            <person name="Alain K."/>
            <person name="Jebbar M."/>
            <person name="Shadrin V."/>
            <person name="Kublanov I.V."/>
            <person name="Toshchakov S.V."/>
            <person name="Bonch-Osmolovskaya E.A."/>
        </authorList>
    </citation>
    <scope>NUCLEOTIDE SEQUENCE [LARGE SCALE GENOMIC DNA]</scope>
    <source>
        <strain evidence="2 3">SL50</strain>
    </source>
</reference>
<dbReference type="SUPFAM" id="SSF89550">
    <property type="entry name" value="PHP domain-like"/>
    <property type="match status" value="1"/>
</dbReference>
<dbReference type="Gene3D" id="3.20.20.140">
    <property type="entry name" value="Metal-dependent hydrolases"/>
    <property type="match status" value="1"/>
</dbReference>
<dbReference type="InterPro" id="IPR003141">
    <property type="entry name" value="Pol/His_phosphatase_N"/>
</dbReference>
<keyword evidence="3" id="KW-1185">Reference proteome</keyword>
<dbReference type="InterPro" id="IPR050243">
    <property type="entry name" value="PHP_phosphatase"/>
</dbReference>
<name>A0A5A8F3G2_9BACT</name>
<dbReference type="CDD" id="cd07432">
    <property type="entry name" value="PHP_HisPPase"/>
    <property type="match status" value="1"/>
</dbReference>
<evidence type="ECO:0000259" key="1">
    <source>
        <dbReference type="SMART" id="SM00481"/>
    </source>
</evidence>
<dbReference type="GO" id="GO:0005829">
    <property type="term" value="C:cytosol"/>
    <property type="evidence" value="ECO:0007669"/>
    <property type="project" value="TreeGrafter"/>
</dbReference>
<protein>
    <submittedName>
        <fullName evidence="2">Histidinol phosphate phosphatase domain-containing protein</fullName>
    </submittedName>
</protein>
<gene>
    <name evidence="2" type="ORF">FHQ18_06575</name>
</gene>
<dbReference type="InterPro" id="IPR004013">
    <property type="entry name" value="PHP_dom"/>
</dbReference>
<dbReference type="InterPro" id="IPR016195">
    <property type="entry name" value="Pol/histidinol_Pase-like"/>
</dbReference>
<comment type="caution">
    <text evidence="2">The sequence shown here is derived from an EMBL/GenBank/DDBJ whole genome shotgun (WGS) entry which is preliminary data.</text>
</comment>
<dbReference type="Proteomes" id="UP000322876">
    <property type="component" value="Unassembled WGS sequence"/>
</dbReference>
<dbReference type="SMART" id="SM00481">
    <property type="entry name" value="POLIIIAc"/>
    <property type="match status" value="1"/>
</dbReference>
<organism evidence="2 3">
    <name type="scientific">Deferribacter autotrophicus</name>
    <dbReference type="NCBI Taxonomy" id="500465"/>
    <lineage>
        <taxon>Bacteria</taxon>
        <taxon>Pseudomonadati</taxon>
        <taxon>Deferribacterota</taxon>
        <taxon>Deferribacteres</taxon>
        <taxon>Deferribacterales</taxon>
        <taxon>Deferribacteraceae</taxon>
        <taxon>Deferribacter</taxon>
    </lineage>
</organism>
<dbReference type="GO" id="GO:0008270">
    <property type="term" value="F:zinc ion binding"/>
    <property type="evidence" value="ECO:0007669"/>
    <property type="project" value="TreeGrafter"/>
</dbReference>
<dbReference type="NCBIfam" id="NF004981">
    <property type="entry name" value="PRK06361.1"/>
    <property type="match status" value="1"/>
</dbReference>
<dbReference type="EMBL" id="VFJB01000005">
    <property type="protein sequence ID" value="KAA0258056.1"/>
    <property type="molecule type" value="Genomic_DNA"/>
</dbReference>
<sequence length="220" mass="24281">MFYVDLHTHTTFSDGVLIPAELARRAKVLGYSGIAITDHADSSNYLLIIENLLRFKDDFNNGSSEFKVIVGVELTHVLPSQIEKLTFLSREAGADIVLVHGETIVEPVEEDTNRAAIDACVDILAHPGLITEELVKKAKENGVHLEITTRKGHSLTNAHVAKLALKYGAKLVVNNDFHTPGDYFSVDMLNKTLVGAGLDEEMVEHIFQNNKKIFTKCLEG</sequence>
<dbReference type="GO" id="GO:0042578">
    <property type="term" value="F:phosphoric ester hydrolase activity"/>
    <property type="evidence" value="ECO:0007669"/>
    <property type="project" value="TreeGrafter"/>
</dbReference>
<dbReference type="Pfam" id="PF02811">
    <property type="entry name" value="PHP"/>
    <property type="match status" value="1"/>
</dbReference>
<evidence type="ECO:0000313" key="3">
    <source>
        <dbReference type="Proteomes" id="UP000322876"/>
    </source>
</evidence>
<accession>A0A5A8F3G2</accession>
<dbReference type="PANTHER" id="PTHR36928:SF1">
    <property type="entry name" value="PHOSPHATASE YCDX-RELATED"/>
    <property type="match status" value="1"/>
</dbReference>
<dbReference type="OrthoDB" id="9808747at2"/>